<dbReference type="Gramene" id="RZC64028">
    <property type="protein sequence ID" value="RZC64028"/>
    <property type="gene ID" value="C5167_025788"/>
</dbReference>
<accession>A0A4Y7JW92</accession>
<dbReference type="Pfam" id="PF12796">
    <property type="entry name" value="Ank_2"/>
    <property type="match status" value="1"/>
</dbReference>
<feature type="repeat" description="ANK" evidence="1">
    <location>
        <begin position="26"/>
        <end position="58"/>
    </location>
</feature>
<dbReference type="SMART" id="SM00248">
    <property type="entry name" value="ANK"/>
    <property type="match status" value="2"/>
</dbReference>
<dbReference type="EMBL" id="CM010719">
    <property type="protein sequence ID" value="RZC64028.1"/>
    <property type="molecule type" value="Genomic_DNA"/>
</dbReference>
<dbReference type="PANTHER" id="PTHR46224:SF67">
    <property type="entry name" value="HSP70-HSP90 ORGANIZING PROTEIN 3-LIKE"/>
    <property type="match status" value="1"/>
</dbReference>
<evidence type="ECO:0000313" key="3">
    <source>
        <dbReference type="Proteomes" id="UP000316621"/>
    </source>
</evidence>
<name>A0A4Y7JW92_PAPSO</name>
<evidence type="ECO:0000256" key="1">
    <source>
        <dbReference type="PROSITE-ProRule" id="PRU00023"/>
    </source>
</evidence>
<dbReference type="Gene3D" id="1.25.40.20">
    <property type="entry name" value="Ankyrin repeat-containing domain"/>
    <property type="match status" value="1"/>
</dbReference>
<dbReference type="Proteomes" id="UP000316621">
    <property type="component" value="Chromosome 5"/>
</dbReference>
<evidence type="ECO:0000313" key="2">
    <source>
        <dbReference type="EMBL" id="RZC64028.1"/>
    </source>
</evidence>
<dbReference type="PROSITE" id="PS50088">
    <property type="entry name" value="ANK_REPEAT"/>
    <property type="match status" value="1"/>
</dbReference>
<dbReference type="PROSITE" id="PS50297">
    <property type="entry name" value="ANK_REP_REGION"/>
    <property type="match status" value="1"/>
</dbReference>
<dbReference type="SUPFAM" id="SSF48403">
    <property type="entry name" value="Ankyrin repeat"/>
    <property type="match status" value="1"/>
</dbReference>
<gene>
    <name evidence="2" type="ORF">C5167_025788</name>
</gene>
<dbReference type="AlphaFoldDB" id="A0A4Y7JW92"/>
<sequence>MICSSRHNDIIPLLLPKGINVDVSNGSGSPLQYAAVASKYDIVKVLLDHGANPNLVLYDTFTPLHSSIYVQSWQCAEALLKECADPNGGSDGTRALPLAAVMGVVKIIRLHGLKPIEVSAYKDNRRGVEILFPVTSPFPSYVEWRCLKTISSLSFHWHTVNQITRSSGSALGL</sequence>
<proteinExistence type="predicted"/>
<keyword evidence="3" id="KW-1185">Reference proteome</keyword>
<organism evidence="2 3">
    <name type="scientific">Papaver somniferum</name>
    <name type="common">Opium poppy</name>
    <dbReference type="NCBI Taxonomy" id="3469"/>
    <lineage>
        <taxon>Eukaryota</taxon>
        <taxon>Viridiplantae</taxon>
        <taxon>Streptophyta</taxon>
        <taxon>Embryophyta</taxon>
        <taxon>Tracheophyta</taxon>
        <taxon>Spermatophyta</taxon>
        <taxon>Magnoliopsida</taxon>
        <taxon>Ranunculales</taxon>
        <taxon>Papaveraceae</taxon>
        <taxon>Papaveroideae</taxon>
        <taxon>Papaver</taxon>
    </lineage>
</organism>
<dbReference type="PANTHER" id="PTHR46224">
    <property type="entry name" value="ANKYRIN REPEAT FAMILY PROTEIN"/>
    <property type="match status" value="1"/>
</dbReference>
<dbReference type="InterPro" id="IPR051616">
    <property type="entry name" value="Cul2-RING_E3_ligase_SR"/>
</dbReference>
<reference evidence="2 3" key="1">
    <citation type="journal article" date="2018" name="Science">
        <title>The opium poppy genome and morphinan production.</title>
        <authorList>
            <person name="Guo L."/>
            <person name="Winzer T."/>
            <person name="Yang X."/>
            <person name="Li Y."/>
            <person name="Ning Z."/>
            <person name="He Z."/>
            <person name="Teodor R."/>
            <person name="Lu Y."/>
            <person name="Bowser T.A."/>
            <person name="Graham I.A."/>
            <person name="Ye K."/>
        </authorList>
    </citation>
    <scope>NUCLEOTIDE SEQUENCE [LARGE SCALE GENOMIC DNA]</scope>
    <source>
        <strain evidence="3">cv. HN1</strain>
        <tissue evidence="2">Leaves</tissue>
    </source>
</reference>
<keyword evidence="1" id="KW-0040">ANK repeat</keyword>
<dbReference type="InterPro" id="IPR002110">
    <property type="entry name" value="Ankyrin_rpt"/>
</dbReference>
<protein>
    <submittedName>
        <fullName evidence="2">Uncharacterized protein</fullName>
    </submittedName>
</protein>
<dbReference type="InterPro" id="IPR036770">
    <property type="entry name" value="Ankyrin_rpt-contain_sf"/>
</dbReference>
<dbReference type="STRING" id="3469.A0A4Y7JW92"/>